<feature type="compositionally biased region" description="Low complexity" evidence="2">
    <location>
        <begin position="242"/>
        <end position="253"/>
    </location>
</feature>
<evidence type="ECO:0000256" key="1">
    <source>
        <dbReference type="SAM" id="Coils"/>
    </source>
</evidence>
<dbReference type="AlphaFoldDB" id="A0BV14"/>
<dbReference type="GeneID" id="5015563"/>
<dbReference type="RefSeq" id="XP_001429779.1">
    <property type="nucleotide sequence ID" value="XM_001429742.1"/>
</dbReference>
<keyword evidence="4" id="KW-1185">Reference proteome</keyword>
<evidence type="ECO:0000313" key="4">
    <source>
        <dbReference type="Proteomes" id="UP000000600"/>
    </source>
</evidence>
<feature type="coiled-coil region" evidence="1">
    <location>
        <begin position="644"/>
        <end position="720"/>
    </location>
</feature>
<organism evidence="3 4">
    <name type="scientific">Paramecium tetraurelia</name>
    <dbReference type="NCBI Taxonomy" id="5888"/>
    <lineage>
        <taxon>Eukaryota</taxon>
        <taxon>Sar</taxon>
        <taxon>Alveolata</taxon>
        <taxon>Ciliophora</taxon>
        <taxon>Intramacronucleata</taxon>
        <taxon>Oligohymenophorea</taxon>
        <taxon>Peniculida</taxon>
        <taxon>Parameciidae</taxon>
        <taxon>Paramecium</taxon>
    </lineage>
</organism>
<dbReference type="HOGENOM" id="CLU_352149_0_0_1"/>
<dbReference type="Proteomes" id="UP000000600">
    <property type="component" value="Unassembled WGS sequence"/>
</dbReference>
<reference evidence="3 4" key="1">
    <citation type="journal article" date="2006" name="Nature">
        <title>Global trends of whole-genome duplications revealed by the ciliate Paramecium tetraurelia.</title>
        <authorList>
            <consortium name="Genoscope"/>
            <person name="Aury J.-M."/>
            <person name="Jaillon O."/>
            <person name="Duret L."/>
            <person name="Noel B."/>
            <person name="Jubin C."/>
            <person name="Porcel B.M."/>
            <person name="Segurens B."/>
            <person name="Daubin V."/>
            <person name="Anthouard V."/>
            <person name="Aiach N."/>
            <person name="Arnaiz O."/>
            <person name="Billaut A."/>
            <person name="Beisson J."/>
            <person name="Blanc I."/>
            <person name="Bouhouche K."/>
            <person name="Camara F."/>
            <person name="Duharcourt S."/>
            <person name="Guigo R."/>
            <person name="Gogendeau D."/>
            <person name="Katinka M."/>
            <person name="Keller A.-M."/>
            <person name="Kissmehl R."/>
            <person name="Klotz C."/>
            <person name="Koll F."/>
            <person name="Le Moue A."/>
            <person name="Lepere C."/>
            <person name="Malinsky S."/>
            <person name="Nowacki M."/>
            <person name="Nowak J.K."/>
            <person name="Plattner H."/>
            <person name="Poulain J."/>
            <person name="Ruiz F."/>
            <person name="Serrano V."/>
            <person name="Zagulski M."/>
            <person name="Dessen P."/>
            <person name="Betermier M."/>
            <person name="Weissenbach J."/>
            <person name="Scarpelli C."/>
            <person name="Schachter V."/>
            <person name="Sperling L."/>
            <person name="Meyer E."/>
            <person name="Cohen J."/>
            <person name="Wincker P."/>
        </authorList>
    </citation>
    <scope>NUCLEOTIDE SEQUENCE [LARGE SCALE GENOMIC DNA]</scope>
    <source>
        <strain evidence="3 4">Stock d4-2</strain>
    </source>
</reference>
<dbReference type="EMBL" id="CT868019">
    <property type="protein sequence ID" value="CAK62381.1"/>
    <property type="molecule type" value="Genomic_DNA"/>
</dbReference>
<keyword evidence="1" id="KW-0175">Coiled coil</keyword>
<accession>A0BV14</accession>
<evidence type="ECO:0000256" key="2">
    <source>
        <dbReference type="SAM" id="MobiDB-lite"/>
    </source>
</evidence>
<gene>
    <name evidence="3" type="ORF">GSPATT00005627001</name>
</gene>
<sequence length="799" mass="94162">MNNKQDIANCKFCKFRQIRIMEKEIHEKNRYFEQFNFYFAKPITEILANVPVDHVILFKDQLYLHDENEYMKRFYQREEQDPRLNLLCNFYFEQHKMIQPNLCKVNAHKFMEKRQNKLLKLQQKAQNSQNQQPITKKMIPDHIFSENYVESVSDSYPKEQISWDSKSHNIYEVSQVEAQKSIPINKPTQQCQCSIVNISGDHNKLFNCQNDQELDNVFNDLNGQTSRNLSAVTKVPLKKKPPSSSNAKKNPPSQLSQQPKIPVPPLKLQESAKSSTTACPNNNKSTSIQSLMKKYDQILQKRFQVKEILTERNDTRYGPGYGTSCGVGTVRGEGGSSKKQITDEMLLKLIQNMKKSKNKSDNYQFHASYKSVVQQAQSGPTQSCTFEKENEKKKKYQVYLPKQIKKNPSQMSSPTTVQNTCSPSMLLRSLSNPSMAPSPLRRLEIKVNLNKKLGIGLKDAKFVEFHLVDQLIKIQIVFYKFILIYQLPQNQIKDEHQLCLQCILAIFKELRKSGRRQSVNTDFMQYHKLSQVFNCEVYKDKTFTESFPVSLQRTKPNFKNQLSDDHQIDFKNHPFTFQDKINQKTEVTKKKFVFDEHQSTKQGEFKNFMSAMDDYINLLNESSDCLTLNSENYSQLENILFAKFNIIRQKHEELNKKYKMAQQNFKAQRYQNQLLKKQIVEIHSLLEEERQKNYVLQDANEKLKKKYRDLQNKTQFVQNSFIQDRMKFDHKRQNQFQQSISVDETDRGTTQQTYETNDDQQNVTKFLKTQMRKLRQNNQQIDDYSRLYKKISEHNNDDF</sequence>
<dbReference type="InParanoid" id="A0BV14"/>
<name>A0BV14_PARTE</name>
<dbReference type="OrthoDB" id="10333324at2759"/>
<protein>
    <submittedName>
        <fullName evidence="3">Uncharacterized protein</fullName>
    </submittedName>
</protein>
<dbReference type="STRING" id="5888.A0BV14"/>
<feature type="region of interest" description="Disordered" evidence="2">
    <location>
        <begin position="233"/>
        <end position="261"/>
    </location>
</feature>
<dbReference type="KEGG" id="ptm:GSPATT00005627001"/>
<evidence type="ECO:0000313" key="3">
    <source>
        <dbReference type="EMBL" id="CAK62381.1"/>
    </source>
</evidence>
<dbReference type="GO" id="GO:0005829">
    <property type="term" value="C:cytosol"/>
    <property type="evidence" value="ECO:0000318"/>
    <property type="project" value="GO_Central"/>
</dbReference>
<proteinExistence type="predicted"/>